<dbReference type="InterPro" id="IPR012337">
    <property type="entry name" value="RNaseH-like_sf"/>
</dbReference>
<evidence type="ECO:0000259" key="1">
    <source>
        <dbReference type="Pfam" id="PF13546"/>
    </source>
</evidence>
<proteinExistence type="predicted"/>
<gene>
    <name evidence="2" type="ordered locus">Rcas_3859</name>
</gene>
<dbReference type="OrthoDB" id="533194at2"/>
<dbReference type="AlphaFoldDB" id="A7NQQ0"/>
<name>A7NQQ0_ROSCS</name>
<organism evidence="2 3">
    <name type="scientific">Roseiflexus castenholzii (strain DSM 13941 / HLO8)</name>
    <dbReference type="NCBI Taxonomy" id="383372"/>
    <lineage>
        <taxon>Bacteria</taxon>
        <taxon>Bacillati</taxon>
        <taxon>Chloroflexota</taxon>
        <taxon>Chloroflexia</taxon>
        <taxon>Chloroflexales</taxon>
        <taxon>Roseiflexineae</taxon>
        <taxon>Roseiflexaceae</taxon>
        <taxon>Roseiflexus</taxon>
    </lineage>
</organism>
<protein>
    <submittedName>
        <fullName evidence="2">Transposase IS4 family protein</fullName>
    </submittedName>
</protein>
<dbReference type="SUPFAM" id="SSF53098">
    <property type="entry name" value="Ribonuclease H-like"/>
    <property type="match status" value="1"/>
</dbReference>
<evidence type="ECO:0000313" key="3">
    <source>
        <dbReference type="Proteomes" id="UP000000263"/>
    </source>
</evidence>
<dbReference type="RefSeq" id="WP_012122319.1">
    <property type="nucleotide sequence ID" value="NC_009767.1"/>
</dbReference>
<dbReference type="KEGG" id="rca:Rcas_3859"/>
<reference evidence="2 3" key="1">
    <citation type="submission" date="2007-08" db="EMBL/GenBank/DDBJ databases">
        <title>Complete sequence of Roseiflexus castenholzii DSM 13941.</title>
        <authorList>
            <consortium name="US DOE Joint Genome Institute"/>
            <person name="Copeland A."/>
            <person name="Lucas S."/>
            <person name="Lapidus A."/>
            <person name="Barry K."/>
            <person name="Glavina del Rio T."/>
            <person name="Dalin E."/>
            <person name="Tice H."/>
            <person name="Pitluck S."/>
            <person name="Thompson L.S."/>
            <person name="Brettin T."/>
            <person name="Bruce D."/>
            <person name="Detter J.C."/>
            <person name="Han C."/>
            <person name="Tapia R."/>
            <person name="Schmutz J."/>
            <person name="Larimer F."/>
            <person name="Land M."/>
            <person name="Hauser L."/>
            <person name="Kyrpides N."/>
            <person name="Mikhailova N."/>
            <person name="Bryant D.A."/>
            <person name="Hanada S."/>
            <person name="Tsukatani Y."/>
            <person name="Richardson P."/>
        </authorList>
    </citation>
    <scope>NUCLEOTIDE SEQUENCE [LARGE SCALE GENOMIC DNA]</scope>
    <source>
        <strain evidence="3">DSM 13941 / HLO8</strain>
    </source>
</reference>
<dbReference type="InterPro" id="IPR038721">
    <property type="entry name" value="IS701-like_DDE_dom"/>
</dbReference>
<dbReference type="EMBL" id="CP000804">
    <property type="protein sequence ID" value="ABU59896.1"/>
    <property type="molecule type" value="Genomic_DNA"/>
</dbReference>
<evidence type="ECO:0000313" key="2">
    <source>
        <dbReference type="EMBL" id="ABU59896.1"/>
    </source>
</evidence>
<feature type="domain" description="Transposase IS701-like DDE" evidence="1">
    <location>
        <begin position="8"/>
        <end position="205"/>
    </location>
</feature>
<accession>A7NQQ0</accession>
<dbReference type="Proteomes" id="UP000000263">
    <property type="component" value="Chromosome"/>
</dbReference>
<keyword evidence="3" id="KW-1185">Reference proteome</keyword>
<sequence length="358" mass="40553">MKNDKQLLDLYSDYLISAFGQTTATGLSSLLDGEISHDRVQRLLAGKEQTSADLWRLVKPHVRQIESEDGVVIVDDSIAEKPYTDENDIVCWHYDHSQQRTVKGINFVTCLYHSQGVSLPVGFELVRKTERYTDPKTGKEKRRSDKTKNEMYRDLLQQAVKNQIPFKYALNDIWFASAENMNFVKLTLKKEFVMPLTGNRKVALSVNAKQPGRYQRVDTLELEPMKPVTVYLEGVGFALLLIKQVFTNEDGSTGIQYLVASDTTRDGNGIAAIYHKRWNVEPYHKSLKQNASLEKSPTQTVTTQTNHFFAALCGYIKLELLKGATKLNHCALKSKLYLHAIHAAYAKLQELNPVQLAA</sequence>
<dbReference type="eggNOG" id="COG3385">
    <property type="taxonomic scope" value="Bacteria"/>
</dbReference>
<dbReference type="STRING" id="383372.Rcas_3859"/>
<dbReference type="Pfam" id="PF13546">
    <property type="entry name" value="DDE_5"/>
    <property type="match status" value="1"/>
</dbReference>
<dbReference type="HOGENOM" id="CLU_067752_0_0_0"/>